<reference evidence="2 3" key="1">
    <citation type="journal article" date="2005" name="Science">
        <title>The genome of the basidiomycetous yeast and human pathogen Cryptococcus neoformans.</title>
        <authorList>
            <person name="Loftus B.J."/>
            <person name="Fung E."/>
            <person name="Roncaglia P."/>
            <person name="Rowley D."/>
            <person name="Amedeo P."/>
            <person name="Bruno D."/>
            <person name="Vamathevan J."/>
            <person name="Miranda M."/>
            <person name="Anderson I.J."/>
            <person name="Fraser J.A."/>
            <person name="Allen J.E."/>
            <person name="Bosdet I.E."/>
            <person name="Brent M.R."/>
            <person name="Chiu R."/>
            <person name="Doering T.L."/>
            <person name="Donlin M.J."/>
            <person name="D'Souza C.A."/>
            <person name="Fox D.S."/>
            <person name="Grinberg V."/>
            <person name="Fu J."/>
            <person name="Fukushima M."/>
            <person name="Haas B.J."/>
            <person name="Huang J.C."/>
            <person name="Janbon G."/>
            <person name="Jones S.J."/>
            <person name="Koo H.L."/>
            <person name="Krzywinski M.I."/>
            <person name="Kwon-Chung J.K."/>
            <person name="Lengeler K.B."/>
            <person name="Maiti R."/>
            <person name="Marra M.A."/>
            <person name="Marra R.E."/>
            <person name="Mathewson C.A."/>
            <person name="Mitchell T.G."/>
            <person name="Pertea M."/>
            <person name="Riggs F.R."/>
            <person name="Salzberg S.L."/>
            <person name="Schein J.E."/>
            <person name="Shvartsbeyn A."/>
            <person name="Shin H."/>
            <person name="Shumway M."/>
            <person name="Specht C.A."/>
            <person name="Suh B.B."/>
            <person name="Tenney A."/>
            <person name="Utterback T.R."/>
            <person name="Wickes B.L."/>
            <person name="Wortman J.R."/>
            <person name="Wye N.H."/>
            <person name="Kronstad J.W."/>
            <person name="Lodge J.K."/>
            <person name="Heitman J."/>
            <person name="Davis R.W."/>
            <person name="Fraser C.M."/>
            <person name="Hyman R.W."/>
        </authorList>
    </citation>
    <scope>NUCLEOTIDE SEQUENCE [LARGE SCALE GENOMIC DNA]</scope>
    <source>
        <strain evidence="3">JEC21 / ATCC MYA-565</strain>
    </source>
</reference>
<feature type="compositionally biased region" description="Low complexity" evidence="1">
    <location>
        <begin position="17"/>
        <end position="27"/>
    </location>
</feature>
<dbReference type="InParanoid" id="Q5KIX5"/>
<feature type="region of interest" description="Disordered" evidence="1">
    <location>
        <begin position="1"/>
        <end position="109"/>
    </location>
</feature>
<dbReference type="HOGENOM" id="CLU_1277566_0_0_1"/>
<dbReference type="AlphaFoldDB" id="Q5KIX5"/>
<feature type="compositionally biased region" description="Polar residues" evidence="1">
    <location>
        <begin position="177"/>
        <end position="187"/>
    </location>
</feature>
<dbReference type="OrthoDB" id="2575427at2759"/>
<dbReference type="EMBL" id="AE017344">
    <property type="protein sequence ID" value="AAW43090.1"/>
    <property type="molecule type" value="Genomic_DNA"/>
</dbReference>
<proteinExistence type="predicted"/>
<protein>
    <submittedName>
        <fullName evidence="2">Uncharacterized protein</fullName>
    </submittedName>
</protein>
<feature type="compositionally biased region" description="Polar residues" evidence="1">
    <location>
        <begin position="153"/>
        <end position="163"/>
    </location>
</feature>
<keyword evidence="3" id="KW-1185">Reference proteome</keyword>
<dbReference type="VEuPathDB" id="FungiDB:CND01410"/>
<accession>Q5KIX5</accession>
<name>Q5KIX5_CRYD1</name>
<dbReference type="RefSeq" id="XP_570397.1">
    <property type="nucleotide sequence ID" value="XM_570397.2"/>
</dbReference>
<organism evidence="2 3">
    <name type="scientific">Cryptococcus deneoformans (strain JEC21 / ATCC MYA-565)</name>
    <name type="common">Cryptococcus neoformans var. neoformans serotype D</name>
    <dbReference type="NCBI Taxonomy" id="214684"/>
    <lineage>
        <taxon>Eukaryota</taxon>
        <taxon>Fungi</taxon>
        <taxon>Dikarya</taxon>
        <taxon>Basidiomycota</taxon>
        <taxon>Agaricomycotina</taxon>
        <taxon>Tremellomycetes</taxon>
        <taxon>Tremellales</taxon>
        <taxon>Cryptococcaceae</taxon>
        <taxon>Cryptococcus</taxon>
        <taxon>Cryptococcus neoformans species complex</taxon>
    </lineage>
</organism>
<accession>Q55TG2</accession>
<feature type="region of interest" description="Disordered" evidence="1">
    <location>
        <begin position="148"/>
        <end position="218"/>
    </location>
</feature>
<dbReference type="GeneID" id="3257352"/>
<dbReference type="OMA" id="PENCQRT"/>
<sequence length="218" mass="23461">MSTKTPRKRLLPPSPLALPASSLPSLLPEDESTSLGSPIDSKSYPVPQQTPTKPPLSKSIPIPVTRRRSKSYVYTSSPHSPDSVLPLTPSSTKQQLSTTSRLSTSTATEMSRLALETSSVKRHKLDANCDGSQQWGHKACCGRDMKQNDEGSGLSTGWSSSHASAEKTGATVEKSALTPNRSGSTEHSSSKKRLNERGRGHMVSHPENCQRTTDAARI</sequence>
<evidence type="ECO:0000256" key="1">
    <source>
        <dbReference type="SAM" id="MobiDB-lite"/>
    </source>
</evidence>
<feature type="compositionally biased region" description="Polar residues" evidence="1">
    <location>
        <begin position="207"/>
        <end position="218"/>
    </location>
</feature>
<feature type="compositionally biased region" description="Basic residues" evidence="1">
    <location>
        <begin position="1"/>
        <end position="10"/>
    </location>
</feature>
<dbReference type="PaxDb" id="214684-Q5KIX5"/>
<dbReference type="Proteomes" id="UP000002149">
    <property type="component" value="Chromosome 4"/>
</dbReference>
<evidence type="ECO:0000313" key="3">
    <source>
        <dbReference type="Proteomes" id="UP000002149"/>
    </source>
</evidence>
<gene>
    <name evidence="2" type="ordered locus">CND01410</name>
</gene>
<evidence type="ECO:0000313" key="2">
    <source>
        <dbReference type="EMBL" id="AAW43090.1"/>
    </source>
</evidence>
<dbReference type="KEGG" id="cne:CND01410"/>
<feature type="compositionally biased region" description="Low complexity" evidence="1">
    <location>
        <begin position="87"/>
        <end position="106"/>
    </location>
</feature>